<gene>
    <name evidence="1" type="ORF">BECKLPF1236A_GA0070988_1000410</name>
    <name evidence="2" type="ORF">BECKLPF1236B_GA0070989_103012</name>
    <name evidence="3" type="ORF">BECKLPF1236C_GA0070990_1000514</name>
</gene>
<organism evidence="1">
    <name type="scientific">Candidatus Kentrum sp. LPFa</name>
    <dbReference type="NCBI Taxonomy" id="2126335"/>
    <lineage>
        <taxon>Bacteria</taxon>
        <taxon>Pseudomonadati</taxon>
        <taxon>Pseudomonadota</taxon>
        <taxon>Gammaproteobacteria</taxon>
        <taxon>Candidatus Kentrum</taxon>
    </lineage>
</organism>
<reference evidence="1" key="1">
    <citation type="submission" date="2019-02" db="EMBL/GenBank/DDBJ databases">
        <authorList>
            <person name="Gruber-Vodicka R. H."/>
            <person name="Seah K. B. B."/>
        </authorList>
    </citation>
    <scope>NUCLEOTIDE SEQUENCE</scope>
    <source>
        <strain evidence="1">BECK_S312</strain>
        <strain evidence="2">BECK_S313</strain>
        <strain evidence="3">BECK_S426</strain>
    </source>
</reference>
<name>A0A450VPL6_9GAMM</name>
<proteinExistence type="predicted"/>
<accession>A0A450VPL6</accession>
<evidence type="ECO:0000313" key="1">
    <source>
        <dbReference type="EMBL" id="VFK06716.1"/>
    </source>
</evidence>
<dbReference type="AlphaFoldDB" id="A0A450VPL6"/>
<dbReference type="EMBL" id="CAADFM010000004">
    <property type="protein sequence ID" value="VFK06716.1"/>
    <property type="molecule type" value="Genomic_DNA"/>
</dbReference>
<evidence type="ECO:0000313" key="3">
    <source>
        <dbReference type="EMBL" id="VFK23380.1"/>
    </source>
</evidence>
<protein>
    <submittedName>
        <fullName evidence="1">Uncharacterized protein</fullName>
    </submittedName>
</protein>
<dbReference type="EMBL" id="CAADFP010000005">
    <property type="protein sequence ID" value="VFK23380.1"/>
    <property type="molecule type" value="Genomic_DNA"/>
</dbReference>
<evidence type="ECO:0000313" key="2">
    <source>
        <dbReference type="EMBL" id="VFK12146.1"/>
    </source>
</evidence>
<sequence length="87" mass="9836">MATFIIVPTSENNGFDESLPERFGERAFRLPNGDWLVAFPGTSEQLANEIGIVQDETNHAVVLRFTAYWGRATPDTWAWMRENGDFG</sequence>
<dbReference type="EMBL" id="CAADFK010000030">
    <property type="protein sequence ID" value="VFK12146.1"/>
    <property type="molecule type" value="Genomic_DNA"/>
</dbReference>